<gene>
    <name evidence="1" type="ORF">ILYODFUR_011350</name>
</gene>
<accession>A0ABV0V4W1</accession>
<reference evidence="1 2" key="1">
    <citation type="submission" date="2021-06" db="EMBL/GenBank/DDBJ databases">
        <authorList>
            <person name="Palmer J.M."/>
        </authorList>
    </citation>
    <scope>NUCLEOTIDE SEQUENCE [LARGE SCALE GENOMIC DNA]</scope>
    <source>
        <strain evidence="2">if_2019</strain>
        <tissue evidence="1">Muscle</tissue>
    </source>
</reference>
<sequence>MPDCFALTESCILLLNSPQDSLCESPHCSPGHLPGTTYLGFPSLTHLPVHLPTFTTPTWKWDKETITNIPTQQTPVNLSYCG</sequence>
<proteinExistence type="predicted"/>
<organism evidence="1 2">
    <name type="scientific">Ilyodon furcidens</name>
    <name type="common">goldbreast splitfin</name>
    <dbReference type="NCBI Taxonomy" id="33524"/>
    <lineage>
        <taxon>Eukaryota</taxon>
        <taxon>Metazoa</taxon>
        <taxon>Chordata</taxon>
        <taxon>Craniata</taxon>
        <taxon>Vertebrata</taxon>
        <taxon>Euteleostomi</taxon>
        <taxon>Actinopterygii</taxon>
        <taxon>Neopterygii</taxon>
        <taxon>Teleostei</taxon>
        <taxon>Neoteleostei</taxon>
        <taxon>Acanthomorphata</taxon>
        <taxon>Ovalentaria</taxon>
        <taxon>Atherinomorphae</taxon>
        <taxon>Cyprinodontiformes</taxon>
        <taxon>Goodeidae</taxon>
        <taxon>Ilyodon</taxon>
    </lineage>
</organism>
<dbReference type="Proteomes" id="UP001482620">
    <property type="component" value="Unassembled WGS sequence"/>
</dbReference>
<comment type="caution">
    <text evidence="1">The sequence shown here is derived from an EMBL/GenBank/DDBJ whole genome shotgun (WGS) entry which is preliminary data.</text>
</comment>
<evidence type="ECO:0000313" key="1">
    <source>
        <dbReference type="EMBL" id="MEQ2251481.1"/>
    </source>
</evidence>
<protein>
    <submittedName>
        <fullName evidence="1">Uncharacterized protein</fullName>
    </submittedName>
</protein>
<evidence type="ECO:0000313" key="2">
    <source>
        <dbReference type="Proteomes" id="UP001482620"/>
    </source>
</evidence>
<dbReference type="EMBL" id="JAHRIQ010093539">
    <property type="protein sequence ID" value="MEQ2251481.1"/>
    <property type="molecule type" value="Genomic_DNA"/>
</dbReference>
<name>A0ABV0V4W1_9TELE</name>
<keyword evidence="2" id="KW-1185">Reference proteome</keyword>